<dbReference type="EMBL" id="MLJW01000282">
    <property type="protein sequence ID" value="OIQ90708.1"/>
    <property type="molecule type" value="Genomic_DNA"/>
</dbReference>
<gene>
    <name evidence="2" type="primary">tolB_14</name>
    <name evidence="2" type="ORF">GALL_273720</name>
</gene>
<dbReference type="InterPro" id="IPR011042">
    <property type="entry name" value="6-blade_b-propeller_TolB-like"/>
</dbReference>
<comment type="caution">
    <text evidence="2">The sequence shown here is derived from an EMBL/GenBank/DDBJ whole genome shotgun (WGS) entry which is preliminary data.</text>
</comment>
<dbReference type="InterPro" id="IPR011659">
    <property type="entry name" value="WD40"/>
</dbReference>
<reference evidence="2" key="1">
    <citation type="submission" date="2016-10" db="EMBL/GenBank/DDBJ databases">
        <title>Sequence of Gallionella enrichment culture.</title>
        <authorList>
            <person name="Poehlein A."/>
            <person name="Muehling M."/>
            <person name="Daniel R."/>
        </authorList>
    </citation>
    <scope>NUCLEOTIDE SEQUENCE</scope>
</reference>
<dbReference type="AlphaFoldDB" id="A0A1J5RF21"/>
<name>A0A1J5RF21_9ZZZZ</name>
<organism evidence="2">
    <name type="scientific">mine drainage metagenome</name>
    <dbReference type="NCBI Taxonomy" id="410659"/>
    <lineage>
        <taxon>unclassified sequences</taxon>
        <taxon>metagenomes</taxon>
        <taxon>ecological metagenomes</taxon>
    </lineage>
</organism>
<proteinExistence type="inferred from homology"/>
<dbReference type="SUPFAM" id="SSF69304">
    <property type="entry name" value="Tricorn protease N-terminal domain"/>
    <property type="match status" value="1"/>
</dbReference>
<dbReference type="Pfam" id="PF07676">
    <property type="entry name" value="PD40"/>
    <property type="match status" value="1"/>
</dbReference>
<evidence type="ECO:0000313" key="2">
    <source>
        <dbReference type="EMBL" id="OIQ90708.1"/>
    </source>
</evidence>
<sequence length="342" mass="36774">MMRTRHRVLLVLLVLCAFVVLAVGVVVVVLSRFAHVPAPVPAGWSAPASLPTSTPLPTTRFAFDSDRTGSFEIFTESTDGRAPTQLTRDDRYDSWSPRISPDRRTILFYRAPVGTHDRDQSVVSLWAVSAAGTGLVELRPAGLDGWVLQGHAEWSPDGASLVMFGGSRINPQIQITDRLGQHPRAVTARGGSNLDPSFTPDGKQILFVGCPHAVCTEQDYEIYRIPSGGGAAQRLTTDGLRDQDPTMSPDGSHLAWLTDFGGPGVGVWDVRIGDAQGRDARRLFGDGGVTSRPEFSADSRSIYVHRVPPGGTKFDIYRIGVDGSGVTVVTAGQPGNNEYPSP</sequence>
<dbReference type="PANTHER" id="PTHR36842:SF1">
    <property type="entry name" value="PROTEIN TOLB"/>
    <property type="match status" value="1"/>
</dbReference>
<protein>
    <submittedName>
        <fullName evidence="2">Protein TolB</fullName>
    </submittedName>
</protein>
<dbReference type="PANTHER" id="PTHR36842">
    <property type="entry name" value="PROTEIN TOLB HOMOLOG"/>
    <property type="match status" value="1"/>
</dbReference>
<accession>A0A1J5RF21</accession>
<comment type="similarity">
    <text evidence="1">Belongs to the TolB family.</text>
</comment>
<dbReference type="Gene3D" id="2.120.10.30">
    <property type="entry name" value="TolB, C-terminal domain"/>
    <property type="match status" value="2"/>
</dbReference>
<evidence type="ECO:0000256" key="1">
    <source>
        <dbReference type="ARBA" id="ARBA00009820"/>
    </source>
</evidence>